<dbReference type="Pfam" id="PF22544">
    <property type="entry name" value="HYDIN_VesB_CFA65-like_Ig"/>
    <property type="match status" value="1"/>
</dbReference>
<keyword evidence="3" id="KW-0963">Cytoplasm</keyword>
<dbReference type="EMBL" id="KL289049">
    <property type="protein sequence ID" value="KFZ69253.1"/>
    <property type="molecule type" value="Genomic_DNA"/>
</dbReference>
<dbReference type="GO" id="GO:0005930">
    <property type="term" value="C:axoneme"/>
    <property type="evidence" value="ECO:0007669"/>
    <property type="project" value="TreeGrafter"/>
</dbReference>
<reference evidence="7 8" key="1">
    <citation type="submission" date="2014-04" db="EMBL/GenBank/DDBJ databases">
        <title>Genome evolution of avian class.</title>
        <authorList>
            <person name="Zhang G."/>
            <person name="Li C."/>
        </authorList>
    </citation>
    <scope>NUCLEOTIDE SEQUENCE [LARGE SCALE GENOMIC DNA]</scope>
    <source>
        <strain evidence="7">BGI_N338</strain>
    </source>
</reference>
<name>A0A094LD82_PODCR</name>
<dbReference type="Proteomes" id="UP000053854">
    <property type="component" value="Unassembled WGS sequence"/>
</dbReference>
<dbReference type="GO" id="GO:0003341">
    <property type="term" value="P:cilium movement"/>
    <property type="evidence" value="ECO:0007669"/>
    <property type="project" value="TreeGrafter"/>
</dbReference>
<dbReference type="OrthoDB" id="442692at2759"/>
<dbReference type="InterPro" id="IPR013783">
    <property type="entry name" value="Ig-like_fold"/>
</dbReference>
<keyword evidence="4" id="KW-0969">Cilium</keyword>
<dbReference type="AlphaFoldDB" id="A0A094LD82"/>
<dbReference type="PANTHER" id="PTHR23053:SF0">
    <property type="entry name" value="HYDROCEPHALUS-INDUCING PROTEIN HOMOLOG"/>
    <property type="match status" value="1"/>
</dbReference>
<evidence type="ECO:0000256" key="2">
    <source>
        <dbReference type="ARBA" id="ARBA00004496"/>
    </source>
</evidence>
<evidence type="ECO:0000313" key="7">
    <source>
        <dbReference type="EMBL" id="KFZ69253.1"/>
    </source>
</evidence>
<dbReference type="PANTHER" id="PTHR23053">
    <property type="entry name" value="DLEC1 DELETED IN LUNG AND ESOPHAGEAL CANCER 1"/>
    <property type="match status" value="1"/>
</dbReference>
<comment type="subcellular location">
    <subcellularLocation>
        <location evidence="1">Cell projection</location>
        <location evidence="1">Cilium</location>
    </subcellularLocation>
    <subcellularLocation>
        <location evidence="2">Cytoplasm</location>
    </subcellularLocation>
</comment>
<dbReference type="GO" id="GO:1904158">
    <property type="term" value="P:axonemal central apparatus assembly"/>
    <property type="evidence" value="ECO:0007669"/>
    <property type="project" value="TreeGrafter"/>
</dbReference>
<organism evidence="7 8">
    <name type="scientific">Podiceps cristatus</name>
    <name type="common">Great crested grebe</name>
    <dbReference type="NCBI Taxonomy" id="345573"/>
    <lineage>
        <taxon>Eukaryota</taxon>
        <taxon>Metazoa</taxon>
        <taxon>Chordata</taxon>
        <taxon>Craniata</taxon>
        <taxon>Vertebrata</taxon>
        <taxon>Euteleostomi</taxon>
        <taxon>Archelosauria</taxon>
        <taxon>Archosauria</taxon>
        <taxon>Dinosauria</taxon>
        <taxon>Saurischia</taxon>
        <taxon>Theropoda</taxon>
        <taxon>Coelurosauria</taxon>
        <taxon>Aves</taxon>
        <taxon>Neognathae</taxon>
        <taxon>Neoaves</taxon>
        <taxon>Mirandornithes</taxon>
        <taxon>Podicipediformes</taxon>
        <taxon>Podicipedidae</taxon>
        <taxon>Podiceps</taxon>
    </lineage>
</organism>
<sequence>LFNKGAIEAVFRLVPPVTAQGSCFTLLPQEGIILPEELQVIQISFSSTILGQFTEKFRFSVNGSPEPVTLTIRGSVIGPTFHFNVPSLCFGDVSFGFPRTLSCRLTNTSLVPMTFNLRIPGDGSGEPSVTSFDQMLNNTCVSWRKGAQGHRKPTEFTITPCQGTIRSQSFLDIQVTLCSNTVRRYKLALVVDVDGVGKEVLALLLTARCVVPPLRVLNPVMTFGRCFLKFPYQQMLTLVNDSDVPGCYGVLPQERKKAGAVWYSSPMPCGIIQPRSSVEVPFTLEAQVMGEQDT</sequence>
<evidence type="ECO:0000313" key="8">
    <source>
        <dbReference type="Proteomes" id="UP000053854"/>
    </source>
</evidence>
<evidence type="ECO:0000256" key="4">
    <source>
        <dbReference type="ARBA" id="ARBA00023069"/>
    </source>
</evidence>
<keyword evidence="8" id="KW-1185">Reference proteome</keyword>
<keyword evidence="5" id="KW-0966">Cell projection</keyword>
<evidence type="ECO:0000256" key="1">
    <source>
        <dbReference type="ARBA" id="ARBA00004138"/>
    </source>
</evidence>
<feature type="non-terminal residue" evidence="7">
    <location>
        <position position="1"/>
    </location>
</feature>
<evidence type="ECO:0000259" key="6">
    <source>
        <dbReference type="Pfam" id="PF22544"/>
    </source>
</evidence>
<feature type="non-terminal residue" evidence="7">
    <location>
        <position position="294"/>
    </location>
</feature>
<dbReference type="InterPro" id="IPR053879">
    <property type="entry name" value="HYDIN_VesB_CFA65-like_Ig"/>
</dbReference>
<dbReference type="Gene3D" id="2.60.40.10">
    <property type="entry name" value="Immunoglobulins"/>
    <property type="match status" value="3"/>
</dbReference>
<evidence type="ECO:0000256" key="5">
    <source>
        <dbReference type="ARBA" id="ARBA00023273"/>
    </source>
</evidence>
<feature type="domain" description="HYDIN/VesB/CFA65-like Ig-like" evidence="6">
    <location>
        <begin position="1"/>
        <end position="74"/>
    </location>
</feature>
<dbReference type="InterPro" id="IPR033305">
    <property type="entry name" value="Hydin-like"/>
</dbReference>
<gene>
    <name evidence="7" type="ORF">N338_01240</name>
</gene>
<evidence type="ECO:0000256" key="3">
    <source>
        <dbReference type="ARBA" id="ARBA00022490"/>
    </source>
</evidence>
<proteinExistence type="predicted"/>
<accession>A0A094LD82</accession>
<protein>
    <submittedName>
        <fullName evidence="7">Hydrocephalus-inducing protein</fullName>
    </submittedName>
</protein>